<keyword evidence="14" id="KW-0413">Isomerase</keyword>
<keyword evidence="7 13" id="KW-0671">Queuosine biosynthesis</keyword>
<comment type="catalytic activity">
    <reaction evidence="8 13">
        <text>7-aminomethyl-7-carbaguanosine(34) in tRNA + S-adenosyl-L-methionine = epoxyqueuosine(34) in tRNA + adenine + L-methionine + 2 H(+)</text>
        <dbReference type="Rhea" id="RHEA:32155"/>
        <dbReference type="Rhea" id="RHEA-COMP:10342"/>
        <dbReference type="Rhea" id="RHEA-COMP:18582"/>
        <dbReference type="ChEBI" id="CHEBI:15378"/>
        <dbReference type="ChEBI" id="CHEBI:16708"/>
        <dbReference type="ChEBI" id="CHEBI:57844"/>
        <dbReference type="ChEBI" id="CHEBI:59789"/>
        <dbReference type="ChEBI" id="CHEBI:82833"/>
        <dbReference type="ChEBI" id="CHEBI:194443"/>
        <dbReference type="EC" id="2.4.99.17"/>
    </reaction>
</comment>
<keyword evidence="4 13" id="KW-0963">Cytoplasm</keyword>
<evidence type="ECO:0000256" key="2">
    <source>
        <dbReference type="ARBA" id="ARBA00004691"/>
    </source>
</evidence>
<evidence type="ECO:0000313" key="14">
    <source>
        <dbReference type="EMBL" id="QLL78242.1"/>
    </source>
</evidence>
<reference evidence="14 15" key="1">
    <citation type="submission" date="2020-01" db="EMBL/GenBank/DDBJ databases">
        <title>Complete and circular genome sequences of six lactobacillus isolates from horses.</title>
        <authorList>
            <person name="Hassan H.M."/>
        </authorList>
    </citation>
    <scope>NUCLEOTIDE SEQUENCE [LARGE SCALE GENOMIC DNA]</scope>
    <source>
        <strain evidence="14 15">1A</strain>
    </source>
</reference>
<evidence type="ECO:0000256" key="5">
    <source>
        <dbReference type="ARBA" id="ARBA00022679"/>
    </source>
</evidence>
<evidence type="ECO:0000313" key="15">
    <source>
        <dbReference type="Proteomes" id="UP000510886"/>
    </source>
</evidence>
<dbReference type="InterPro" id="IPR042119">
    <property type="entry name" value="QueA_dom2"/>
</dbReference>
<comment type="subcellular location">
    <subcellularLocation>
        <location evidence="1 13">Cytoplasm</location>
    </subcellularLocation>
</comment>
<name>A0A7H9ELT1_9LACO</name>
<evidence type="ECO:0000256" key="12">
    <source>
        <dbReference type="ARBA" id="ARBA00076160"/>
    </source>
</evidence>
<dbReference type="InterPro" id="IPR042118">
    <property type="entry name" value="QueA_dom1"/>
</dbReference>
<evidence type="ECO:0000256" key="3">
    <source>
        <dbReference type="ARBA" id="ARBA00011245"/>
    </source>
</evidence>
<evidence type="ECO:0000256" key="7">
    <source>
        <dbReference type="ARBA" id="ARBA00022785"/>
    </source>
</evidence>
<dbReference type="RefSeq" id="WP_027826656.1">
    <property type="nucleotide sequence ID" value="NZ_CALVCX010000003.1"/>
</dbReference>
<evidence type="ECO:0000256" key="9">
    <source>
        <dbReference type="ARBA" id="ARBA00061210"/>
    </source>
</evidence>
<evidence type="ECO:0000256" key="4">
    <source>
        <dbReference type="ARBA" id="ARBA00022490"/>
    </source>
</evidence>
<evidence type="ECO:0000256" key="1">
    <source>
        <dbReference type="ARBA" id="ARBA00004496"/>
    </source>
</evidence>
<dbReference type="Proteomes" id="UP000510886">
    <property type="component" value="Chromosome"/>
</dbReference>
<keyword evidence="5 13" id="KW-0808">Transferase</keyword>
<dbReference type="Gene3D" id="2.40.10.240">
    <property type="entry name" value="QueA-like"/>
    <property type="match status" value="1"/>
</dbReference>
<comment type="subunit">
    <text evidence="3 13">Monomer.</text>
</comment>
<evidence type="ECO:0000256" key="8">
    <source>
        <dbReference type="ARBA" id="ARBA00052751"/>
    </source>
</evidence>
<dbReference type="UniPathway" id="UPA00392"/>
<comment type="function">
    <text evidence="13">Transfers and isomerizes the ribose moiety from AdoMet to the 7-aminomethyl group of 7-deazaguanine (preQ1-tRNA) to give epoxyqueuosine (oQ-tRNA).</text>
</comment>
<dbReference type="GO" id="GO:0005737">
    <property type="term" value="C:cytoplasm"/>
    <property type="evidence" value="ECO:0007669"/>
    <property type="project" value="UniProtKB-SubCell"/>
</dbReference>
<comment type="pathway">
    <text evidence="2 13">tRNA modification; tRNA-queuosine biosynthesis.</text>
</comment>
<dbReference type="AlphaFoldDB" id="A0A7H9ELT1"/>
<keyword evidence="14" id="KW-0328">Glycosyltransferase</keyword>
<comment type="similarity">
    <text evidence="9 13">Belongs to the QueA family.</text>
</comment>
<evidence type="ECO:0000256" key="11">
    <source>
        <dbReference type="ARBA" id="ARBA00069325"/>
    </source>
</evidence>
<dbReference type="SUPFAM" id="SSF111337">
    <property type="entry name" value="QueA-like"/>
    <property type="match status" value="1"/>
</dbReference>
<dbReference type="InterPro" id="IPR003699">
    <property type="entry name" value="QueA"/>
</dbReference>
<accession>A0A7H9ELT1</accession>
<dbReference type="GO" id="GO:0008616">
    <property type="term" value="P:tRNA queuosine(34) biosynthetic process"/>
    <property type="evidence" value="ECO:0007669"/>
    <property type="project" value="UniProtKB-UniRule"/>
</dbReference>
<dbReference type="EMBL" id="CP047418">
    <property type="protein sequence ID" value="QLL78242.1"/>
    <property type="molecule type" value="Genomic_DNA"/>
</dbReference>
<keyword evidence="6 13" id="KW-0949">S-adenosyl-L-methionine</keyword>
<dbReference type="InterPro" id="IPR036100">
    <property type="entry name" value="QueA_sf"/>
</dbReference>
<evidence type="ECO:0000256" key="6">
    <source>
        <dbReference type="ARBA" id="ARBA00022691"/>
    </source>
</evidence>
<dbReference type="Pfam" id="PF02547">
    <property type="entry name" value="Queuosine_synth"/>
    <property type="match status" value="1"/>
</dbReference>
<dbReference type="FunFam" id="2.40.10.240:FF:000002">
    <property type="entry name" value="S-adenosylmethionine:tRNA ribosyltransferase-isomerase"/>
    <property type="match status" value="1"/>
</dbReference>
<evidence type="ECO:0000256" key="10">
    <source>
        <dbReference type="ARBA" id="ARBA00066503"/>
    </source>
</evidence>
<sequence length="347" mass="39074">MSTPHYTTSDFDYDLPEELIAQTPLEKRDQSRMLVLDAQTGEYQDDYFYNVIDQLNPGDALVMNDSRVMPARIYGTKPETGGHLEVLLLNNTHGDEWETLVKPAKRAKVGTTISFGDGELTATVTKELEHGGRMIEFHYDGIFMEILDRLGEMPLPPYIKEKLDNPEMYQTVYSREVGSAAAPTAGLHFTKELLQKIADKGVKLVYLTLHVGLGTFRPVSTDNIEEHKMHSEFYRLTPEAAATLNEVRANGGKIVATGTTSIRTLETIGTKFNGEIKADSGWTDIFIKPGYEWKVVQAFITNFHLPKSTLVMLVASFTGRENILNAYKHAVQEKYRFFSFGDAMFIK</sequence>
<dbReference type="PANTHER" id="PTHR30307:SF0">
    <property type="entry name" value="S-ADENOSYLMETHIONINE:TRNA RIBOSYLTRANSFERASE-ISOMERASE"/>
    <property type="match status" value="1"/>
</dbReference>
<dbReference type="NCBIfam" id="TIGR00113">
    <property type="entry name" value="queA"/>
    <property type="match status" value="1"/>
</dbReference>
<dbReference type="FunFam" id="3.40.1780.10:FF:000001">
    <property type="entry name" value="S-adenosylmethionine:tRNA ribosyltransferase-isomerase"/>
    <property type="match status" value="1"/>
</dbReference>
<dbReference type="GO" id="GO:0051075">
    <property type="term" value="F:S-adenosylmethionine:tRNA ribosyltransferase-isomerase activity"/>
    <property type="evidence" value="ECO:0007669"/>
    <property type="project" value="UniProtKB-EC"/>
</dbReference>
<dbReference type="EC" id="2.4.99.17" evidence="10 13"/>
<protein>
    <recommendedName>
        <fullName evidence="11 13">S-adenosylmethionine:tRNA ribosyltransferase-isomerase</fullName>
        <ecNumber evidence="10 13">2.4.99.17</ecNumber>
    </recommendedName>
    <alternativeName>
        <fullName evidence="12 13">Queuosine biosynthesis protein QueA</fullName>
    </alternativeName>
</protein>
<dbReference type="NCBIfam" id="NF001140">
    <property type="entry name" value="PRK00147.1"/>
    <property type="match status" value="1"/>
</dbReference>
<dbReference type="PANTHER" id="PTHR30307">
    <property type="entry name" value="S-ADENOSYLMETHIONINE:TRNA RIBOSYLTRANSFERASE-ISOMERASE"/>
    <property type="match status" value="1"/>
</dbReference>
<dbReference type="HAMAP" id="MF_00113">
    <property type="entry name" value="QueA"/>
    <property type="match status" value="1"/>
</dbReference>
<proteinExistence type="inferred from homology"/>
<dbReference type="Gene3D" id="3.40.1780.10">
    <property type="entry name" value="QueA-like"/>
    <property type="match status" value="1"/>
</dbReference>
<gene>
    <name evidence="13 14" type="primary">queA</name>
    <name evidence="14" type="ORF">GTO87_06270</name>
</gene>
<organism evidence="14 15">
    <name type="scientific">Ligilactobacillus saerimneri</name>
    <dbReference type="NCBI Taxonomy" id="228229"/>
    <lineage>
        <taxon>Bacteria</taxon>
        <taxon>Bacillati</taxon>
        <taxon>Bacillota</taxon>
        <taxon>Bacilli</taxon>
        <taxon>Lactobacillales</taxon>
        <taxon>Lactobacillaceae</taxon>
        <taxon>Ligilactobacillus</taxon>
    </lineage>
</organism>
<evidence type="ECO:0000256" key="13">
    <source>
        <dbReference type="HAMAP-Rule" id="MF_00113"/>
    </source>
</evidence>
<dbReference type="KEGG" id="lsw:GTO87_06270"/>